<feature type="compositionally biased region" description="Polar residues" evidence="9">
    <location>
        <begin position="27"/>
        <end position="41"/>
    </location>
</feature>
<evidence type="ECO:0000256" key="3">
    <source>
        <dbReference type="ARBA" id="ARBA00022676"/>
    </source>
</evidence>
<keyword evidence="3" id="KW-0328">Glycosyltransferase</keyword>
<comment type="caution">
    <text evidence="13">The sequence shown here is derived from an EMBL/GenBank/DDBJ whole genome shotgun (WGS) entry which is preliminary data.</text>
</comment>
<keyword evidence="10" id="KW-0812">Transmembrane</keyword>
<keyword evidence="10" id="KW-0472">Membrane</keyword>
<comment type="catalytic activity">
    <reaction evidence="7">
        <text>Preferential cleavage: (Ac)2-L-Lys-D-Ala-|-D-Ala. Also transpeptidation of peptidyl-alanyl moieties that are N-acyl substituents of D-alanine.</text>
        <dbReference type="EC" id="3.4.16.4"/>
    </reaction>
</comment>
<dbReference type="PANTHER" id="PTHR32282:SF34">
    <property type="entry name" value="PENICILLIN-BINDING PROTEIN 1A"/>
    <property type="match status" value="1"/>
</dbReference>
<dbReference type="Gene3D" id="1.10.3810.10">
    <property type="entry name" value="Biosynthetic peptidoglycan transglycosylase-like"/>
    <property type="match status" value="1"/>
</dbReference>
<evidence type="ECO:0000256" key="4">
    <source>
        <dbReference type="ARBA" id="ARBA00022679"/>
    </source>
</evidence>
<feature type="compositionally biased region" description="Basic and acidic residues" evidence="9">
    <location>
        <begin position="9"/>
        <end position="26"/>
    </location>
</feature>
<evidence type="ECO:0000313" key="13">
    <source>
        <dbReference type="EMBL" id="GAA2599122.1"/>
    </source>
</evidence>
<evidence type="ECO:0000256" key="2">
    <source>
        <dbReference type="ARBA" id="ARBA00022670"/>
    </source>
</evidence>
<evidence type="ECO:0000256" key="1">
    <source>
        <dbReference type="ARBA" id="ARBA00022645"/>
    </source>
</evidence>
<evidence type="ECO:0000259" key="11">
    <source>
        <dbReference type="Pfam" id="PF00905"/>
    </source>
</evidence>
<dbReference type="InterPro" id="IPR036950">
    <property type="entry name" value="PBP_transglycosylase"/>
</dbReference>
<evidence type="ECO:0000313" key="14">
    <source>
        <dbReference type="Proteomes" id="UP001501509"/>
    </source>
</evidence>
<protein>
    <submittedName>
        <fullName evidence="13">Transglycosylase domain-containing protein</fullName>
    </submittedName>
</protein>
<dbReference type="InterPro" id="IPR050396">
    <property type="entry name" value="Glycosyltr_51/Transpeptidase"/>
</dbReference>
<feature type="transmembrane region" description="Helical" evidence="10">
    <location>
        <begin position="85"/>
        <end position="106"/>
    </location>
</feature>
<keyword evidence="6" id="KW-0511">Multifunctional enzyme</keyword>
<dbReference type="Pfam" id="PF00912">
    <property type="entry name" value="Transgly"/>
    <property type="match status" value="1"/>
</dbReference>
<feature type="region of interest" description="Disordered" evidence="9">
    <location>
        <begin position="1"/>
        <end position="77"/>
    </location>
</feature>
<keyword evidence="2" id="KW-0645">Protease</keyword>
<reference evidence="14" key="1">
    <citation type="journal article" date="2019" name="Int. J. Syst. Evol. Microbiol.">
        <title>The Global Catalogue of Microorganisms (GCM) 10K type strain sequencing project: providing services to taxonomists for standard genome sequencing and annotation.</title>
        <authorList>
            <consortium name="The Broad Institute Genomics Platform"/>
            <consortium name="The Broad Institute Genome Sequencing Center for Infectious Disease"/>
            <person name="Wu L."/>
            <person name="Ma J."/>
        </authorList>
    </citation>
    <scope>NUCLEOTIDE SEQUENCE [LARGE SCALE GENOMIC DNA]</scope>
    <source>
        <strain evidence="14">JCM 6833</strain>
    </source>
</reference>
<feature type="compositionally biased region" description="Basic and acidic residues" evidence="9">
    <location>
        <begin position="713"/>
        <end position="727"/>
    </location>
</feature>
<dbReference type="SUPFAM" id="SSF56601">
    <property type="entry name" value="beta-lactamase/transpeptidase-like"/>
    <property type="match status" value="1"/>
</dbReference>
<feature type="region of interest" description="Disordered" evidence="9">
    <location>
        <begin position="598"/>
        <end position="618"/>
    </location>
</feature>
<evidence type="ECO:0000259" key="12">
    <source>
        <dbReference type="Pfam" id="PF00912"/>
    </source>
</evidence>
<dbReference type="RefSeq" id="WP_344542223.1">
    <property type="nucleotide sequence ID" value="NZ_BAAATD010000004.1"/>
</dbReference>
<dbReference type="Proteomes" id="UP001501509">
    <property type="component" value="Unassembled WGS sequence"/>
</dbReference>
<keyword evidence="1" id="KW-0121">Carboxypeptidase</keyword>
<evidence type="ECO:0000256" key="6">
    <source>
        <dbReference type="ARBA" id="ARBA00023268"/>
    </source>
</evidence>
<keyword evidence="4" id="KW-0808">Transferase</keyword>
<dbReference type="SUPFAM" id="SSF53955">
    <property type="entry name" value="Lysozyme-like"/>
    <property type="match status" value="1"/>
</dbReference>
<keyword evidence="14" id="KW-1185">Reference proteome</keyword>
<accession>A0ABP6C815</accession>
<evidence type="ECO:0000256" key="8">
    <source>
        <dbReference type="ARBA" id="ARBA00049902"/>
    </source>
</evidence>
<dbReference type="InterPro" id="IPR001264">
    <property type="entry name" value="Glyco_trans_51"/>
</dbReference>
<sequence>MSSSGTGPEGDKPTGPDDVKPDEAKDVTTSGSEPATSTKTATMAVVKDVETAAAGTKTATKGKGGGGSGKAKKQRSRRVRYARRAAFTVLGLVGFGIVAFAIAYLLTPVPSPQESAVAQGPSFYYADGKTLIAKTGTNRDAVDLAKVPQSVRSAVIAAENRGFYDDPGVSVKGTVRAFWSTVSGEQLQGGSTITQQMVRNYYGGIGTERSVFRKLKEIMVSLKVGREKDKDWILEQYLNTIYFGRDAYGIQAAAKAYYDKDVSQLTAAEGAYLAAAIQQPTPFGNLTAARRPAAEQRWRAVLHNMQRDDAVTAAEVARMTFPQPKKQKITDVLKGQKGYMVNVAKKELLERRGYTEDQINRGGLKITTTFDKDLMDAAKDAVTANTPDGMSSKIRTGLVSVDPKTGQVEAFYGGRNYLDEAGSSAFWDHAQAGSGFKPIALAAALDAGKSLSTAYDGSSPQVFNDTELRNDGNAQYGMVNLVTMTQNSVNTAYVNLGQDIGTEKIAEMAEKMGIQPEQMTKAQRQSPSFPLGTVSVHPVQQAGVYSTFASEGVFRQPYTVKTVTDVDGDERDFTEKGKRAFSEQVARDATYAMGKAVQSGTGTAAQLPDGRDVAGKTGTTNGGRAIWFNGFIPQMATSVAMFRSDNKRLSIPGYAVYGGQLPAQIWNSYMTKAVAIKNFESKEFGNPSIFTGGYEGTPRGRSTDTPSGTPSDRPSRPSLRPDPDGSKTPKPPSGRPSPPNPRPSDSGGPDDPGNPDDPGDGGDPQRPNGGR</sequence>
<proteinExistence type="predicted"/>
<feature type="compositionally biased region" description="Pro residues" evidence="9">
    <location>
        <begin position="729"/>
        <end position="742"/>
    </location>
</feature>
<dbReference type="InterPro" id="IPR023346">
    <property type="entry name" value="Lysozyme-like_dom_sf"/>
</dbReference>
<evidence type="ECO:0000256" key="10">
    <source>
        <dbReference type="SAM" id="Phobius"/>
    </source>
</evidence>
<dbReference type="Pfam" id="PF00905">
    <property type="entry name" value="Transpeptidase"/>
    <property type="match status" value="1"/>
</dbReference>
<dbReference type="PANTHER" id="PTHR32282">
    <property type="entry name" value="BINDING PROTEIN TRANSPEPTIDASE, PUTATIVE-RELATED"/>
    <property type="match status" value="1"/>
</dbReference>
<name>A0ABP6C815_9ACTN</name>
<gene>
    <name evidence="13" type="ORF">GCM10010411_35870</name>
</gene>
<comment type="catalytic activity">
    <reaction evidence="8">
        <text>[GlcNAc-(1-&gt;4)-Mur2Ac(oyl-L-Ala-gamma-D-Glu-L-Lys-D-Ala-D-Ala)](n)-di-trans,octa-cis-undecaprenyl diphosphate + beta-D-GlcNAc-(1-&gt;4)-Mur2Ac(oyl-L-Ala-gamma-D-Glu-L-Lys-D-Ala-D-Ala)-di-trans,octa-cis-undecaprenyl diphosphate = [GlcNAc-(1-&gt;4)-Mur2Ac(oyl-L-Ala-gamma-D-Glu-L-Lys-D-Ala-D-Ala)](n+1)-di-trans,octa-cis-undecaprenyl diphosphate + di-trans,octa-cis-undecaprenyl diphosphate + H(+)</text>
        <dbReference type="Rhea" id="RHEA:23708"/>
        <dbReference type="Rhea" id="RHEA-COMP:9602"/>
        <dbReference type="Rhea" id="RHEA-COMP:9603"/>
        <dbReference type="ChEBI" id="CHEBI:15378"/>
        <dbReference type="ChEBI" id="CHEBI:58405"/>
        <dbReference type="ChEBI" id="CHEBI:60033"/>
        <dbReference type="ChEBI" id="CHEBI:78435"/>
        <dbReference type="EC" id="2.4.99.28"/>
    </reaction>
</comment>
<dbReference type="EMBL" id="BAAATD010000004">
    <property type="protein sequence ID" value="GAA2599122.1"/>
    <property type="molecule type" value="Genomic_DNA"/>
</dbReference>
<feature type="compositionally biased region" description="Low complexity" evidence="9">
    <location>
        <begin position="51"/>
        <end position="61"/>
    </location>
</feature>
<dbReference type="InterPro" id="IPR001460">
    <property type="entry name" value="PCN-bd_Tpept"/>
</dbReference>
<feature type="domain" description="Penicillin-binding protein transpeptidase" evidence="11">
    <location>
        <begin position="398"/>
        <end position="640"/>
    </location>
</feature>
<keyword evidence="10" id="KW-1133">Transmembrane helix</keyword>
<feature type="domain" description="Glycosyl transferase family 51" evidence="12">
    <location>
        <begin position="133"/>
        <end position="306"/>
    </location>
</feature>
<evidence type="ECO:0000256" key="7">
    <source>
        <dbReference type="ARBA" id="ARBA00034000"/>
    </source>
</evidence>
<evidence type="ECO:0000256" key="9">
    <source>
        <dbReference type="SAM" id="MobiDB-lite"/>
    </source>
</evidence>
<feature type="region of interest" description="Disordered" evidence="9">
    <location>
        <begin position="684"/>
        <end position="771"/>
    </location>
</feature>
<dbReference type="Gene3D" id="3.40.710.10">
    <property type="entry name" value="DD-peptidase/beta-lactamase superfamily"/>
    <property type="match status" value="1"/>
</dbReference>
<keyword evidence="5" id="KW-0378">Hydrolase</keyword>
<organism evidence="13 14">
    <name type="scientific">Actinomadura fulvescens</name>
    <dbReference type="NCBI Taxonomy" id="46160"/>
    <lineage>
        <taxon>Bacteria</taxon>
        <taxon>Bacillati</taxon>
        <taxon>Actinomycetota</taxon>
        <taxon>Actinomycetes</taxon>
        <taxon>Streptosporangiales</taxon>
        <taxon>Thermomonosporaceae</taxon>
        <taxon>Actinomadura</taxon>
    </lineage>
</organism>
<dbReference type="InterPro" id="IPR012338">
    <property type="entry name" value="Beta-lactam/transpept-like"/>
</dbReference>
<evidence type="ECO:0000256" key="5">
    <source>
        <dbReference type="ARBA" id="ARBA00022801"/>
    </source>
</evidence>